<accession>A0ABY5WGZ8</accession>
<sequence>MIQSATQTFPLTIHAHWHDAAASKGFDILKRIRDRYHLLLRCRTCGATHMGKIFVVMNNQPLCPHCIEHRWQADAKAAGLKWAGRDLQSRHHGFYIADCGHRLRRQIELVKRAAAGICDVRCEACHSRKEQTEAEAQGWTLTGPDPESDPNYRLYRHTSCGHVQRIARVNMQTGRFGCGNCGDDWPAAPSHLYAMQFKLPNGALLVKLGFSRNPDSRLRHQLLKHHGLDAQILKTIPMPTGQLALQTEKRLHARLKSTFPDSIAAPDLYSGSINVRSEIYFPEVTREILRMLDEIATDSAA</sequence>
<protein>
    <submittedName>
        <fullName evidence="1">GIY-YIG nuclease family protein</fullName>
    </submittedName>
</protein>
<evidence type="ECO:0000313" key="2">
    <source>
        <dbReference type="Proteomes" id="UP001058514"/>
    </source>
</evidence>
<evidence type="ECO:0000313" key="1">
    <source>
        <dbReference type="EMBL" id="UWQ40733.1"/>
    </source>
</evidence>
<name>A0ABY5WGZ8_9RHOB</name>
<organism evidence="1 2">
    <name type="scientific">Leisingera aquaemixtae</name>
    <dbReference type="NCBI Taxonomy" id="1396826"/>
    <lineage>
        <taxon>Bacteria</taxon>
        <taxon>Pseudomonadati</taxon>
        <taxon>Pseudomonadota</taxon>
        <taxon>Alphaproteobacteria</taxon>
        <taxon>Rhodobacterales</taxon>
        <taxon>Roseobacteraceae</taxon>
        <taxon>Leisingera</taxon>
    </lineage>
</organism>
<dbReference type="RefSeq" id="WP_259964025.1">
    <property type="nucleotide sequence ID" value="NZ_CP081051.1"/>
</dbReference>
<proteinExistence type="predicted"/>
<dbReference type="EMBL" id="CP081051">
    <property type="protein sequence ID" value="UWQ40733.1"/>
    <property type="molecule type" value="Genomic_DNA"/>
</dbReference>
<reference evidence="1" key="1">
    <citation type="submission" date="2021-08" db="EMBL/GenBank/DDBJ databases">
        <authorList>
            <person name="Nwanade C."/>
            <person name="Wang M."/>
            <person name="Masoudi A."/>
            <person name="Yu Z."/>
            <person name="Liu J."/>
        </authorList>
    </citation>
    <scope>NUCLEOTIDE SEQUENCE</scope>
    <source>
        <strain evidence="1">S166</strain>
    </source>
</reference>
<dbReference type="Proteomes" id="UP001058514">
    <property type="component" value="Chromosome"/>
</dbReference>
<keyword evidence="2" id="KW-1185">Reference proteome</keyword>
<gene>
    <name evidence="1" type="ORF">K3718_14425</name>
</gene>